<evidence type="ECO:0000256" key="2">
    <source>
        <dbReference type="ARBA" id="ARBA00022801"/>
    </source>
</evidence>
<organism evidence="6">
    <name type="scientific">marine metagenome</name>
    <dbReference type="NCBI Taxonomy" id="408172"/>
    <lineage>
        <taxon>unclassified sequences</taxon>
        <taxon>metagenomes</taxon>
        <taxon>ecological metagenomes</taxon>
    </lineage>
</organism>
<dbReference type="SUPFAM" id="SSF56300">
    <property type="entry name" value="Metallo-dependent phosphatases"/>
    <property type="match status" value="1"/>
</dbReference>
<dbReference type="EMBL" id="UINC01035389">
    <property type="protein sequence ID" value="SVB27711.1"/>
    <property type="molecule type" value="Genomic_DNA"/>
</dbReference>
<evidence type="ECO:0000313" key="6">
    <source>
        <dbReference type="EMBL" id="SVB27711.1"/>
    </source>
</evidence>
<proteinExistence type="inferred from homology"/>
<sequence>MMTKSFIQISDSHIDDDKLVMGVDSQANLGAIVNMISDQNYDVLLISGDLAHNGTLESYQKLRKILNPIETKIYVLPGNHDDLSNLSQIFNQSSLCNFIIGCWEVITIDSVQVGKVSGRLNDEQLHSLSQQISSSSAKYIALCLHHPPVSMQSDWDDEMSLENPDDLFAVIDQFNNIKAVMWGHAHQCSEFNRNGVKLFSCPSTALQFNGQSGIAYNHYTLNEDGEIYCKTHWL</sequence>
<dbReference type="PANTHER" id="PTHR42988:SF2">
    <property type="entry name" value="CYCLIC NUCLEOTIDE PHOSPHODIESTERASE CBUA0032-RELATED"/>
    <property type="match status" value="1"/>
</dbReference>
<dbReference type="PANTHER" id="PTHR42988">
    <property type="entry name" value="PHOSPHOHYDROLASE"/>
    <property type="match status" value="1"/>
</dbReference>
<comment type="similarity">
    <text evidence="4">Belongs to the cyclic nucleotide phosphodiesterase class-III family.</text>
</comment>
<gene>
    <name evidence="6" type="ORF">METZ01_LOCUS180565</name>
</gene>
<dbReference type="GO" id="GO:0016787">
    <property type="term" value="F:hydrolase activity"/>
    <property type="evidence" value="ECO:0007669"/>
    <property type="project" value="UniProtKB-KW"/>
</dbReference>
<keyword evidence="3" id="KW-0408">Iron</keyword>
<dbReference type="AlphaFoldDB" id="A0A382CQ04"/>
<dbReference type="Gene3D" id="3.60.21.10">
    <property type="match status" value="1"/>
</dbReference>
<dbReference type="InterPro" id="IPR029052">
    <property type="entry name" value="Metallo-depent_PP-like"/>
</dbReference>
<evidence type="ECO:0000256" key="3">
    <source>
        <dbReference type="ARBA" id="ARBA00023004"/>
    </source>
</evidence>
<dbReference type="InterPro" id="IPR050884">
    <property type="entry name" value="CNP_phosphodiesterase-III"/>
</dbReference>
<dbReference type="InterPro" id="IPR004843">
    <property type="entry name" value="Calcineurin-like_PHP"/>
</dbReference>
<evidence type="ECO:0000256" key="4">
    <source>
        <dbReference type="ARBA" id="ARBA00025742"/>
    </source>
</evidence>
<evidence type="ECO:0000259" key="5">
    <source>
        <dbReference type="Pfam" id="PF00149"/>
    </source>
</evidence>
<feature type="domain" description="Calcineurin-like phosphoesterase" evidence="5">
    <location>
        <begin position="6"/>
        <end position="188"/>
    </location>
</feature>
<keyword evidence="1" id="KW-0479">Metal-binding</keyword>
<reference evidence="6" key="1">
    <citation type="submission" date="2018-05" db="EMBL/GenBank/DDBJ databases">
        <authorList>
            <person name="Lanie J.A."/>
            <person name="Ng W.-L."/>
            <person name="Kazmierczak K.M."/>
            <person name="Andrzejewski T.M."/>
            <person name="Davidsen T.M."/>
            <person name="Wayne K.J."/>
            <person name="Tettelin H."/>
            <person name="Glass J.I."/>
            <person name="Rusch D."/>
            <person name="Podicherti R."/>
            <person name="Tsui H.-C.T."/>
            <person name="Winkler M.E."/>
        </authorList>
    </citation>
    <scope>NUCLEOTIDE SEQUENCE</scope>
</reference>
<protein>
    <recommendedName>
        <fullName evidence="5">Calcineurin-like phosphoesterase domain-containing protein</fullName>
    </recommendedName>
</protein>
<accession>A0A382CQ04</accession>
<keyword evidence="2" id="KW-0378">Hydrolase</keyword>
<dbReference type="GO" id="GO:0046872">
    <property type="term" value="F:metal ion binding"/>
    <property type="evidence" value="ECO:0007669"/>
    <property type="project" value="UniProtKB-KW"/>
</dbReference>
<evidence type="ECO:0000256" key="1">
    <source>
        <dbReference type="ARBA" id="ARBA00022723"/>
    </source>
</evidence>
<name>A0A382CQ04_9ZZZZ</name>
<dbReference type="Pfam" id="PF00149">
    <property type="entry name" value="Metallophos"/>
    <property type="match status" value="1"/>
</dbReference>